<feature type="compositionally biased region" description="Polar residues" evidence="1">
    <location>
        <begin position="64"/>
        <end position="78"/>
    </location>
</feature>
<keyword evidence="3" id="KW-1185">Reference proteome</keyword>
<proteinExistence type="predicted"/>
<accession>A0ABV4WPJ4</accession>
<gene>
    <name evidence="2" type="ORF">ACE1CA_21020</name>
</gene>
<sequence>MKYYLGTAKSPKYKCAVGAIARRNQIQVLTRRIKQLEVLALKEEKQIAAATAAPERVSGGNLEQPVTQPPLTNQPTSRKWQQLQQELDRLNQHTQQLVEALSQERMFREAITQEIASLKAIVHN</sequence>
<evidence type="ECO:0000256" key="1">
    <source>
        <dbReference type="SAM" id="MobiDB-lite"/>
    </source>
</evidence>
<reference evidence="2 3" key="1">
    <citation type="submission" date="2024-09" db="EMBL/GenBank/DDBJ databases">
        <title>Floridaenema gen nov. (Aerosakkonemataceae, Aerosakkonematales ord. nov., Cyanobacteria) from benthic tropical and subtropical fresh waters, with the description of four new species.</title>
        <authorList>
            <person name="Moretto J.A."/>
            <person name="Berthold D.E."/>
            <person name="Lefler F.W."/>
            <person name="Huang I.-S."/>
            <person name="Laughinghouse H. IV."/>
        </authorList>
    </citation>
    <scope>NUCLEOTIDE SEQUENCE [LARGE SCALE GENOMIC DNA]</scope>
    <source>
        <strain evidence="2 3">BLCC-F167</strain>
    </source>
</reference>
<protein>
    <submittedName>
        <fullName evidence="2">Uncharacterized protein</fullName>
    </submittedName>
</protein>
<comment type="caution">
    <text evidence="2">The sequence shown here is derived from an EMBL/GenBank/DDBJ whole genome shotgun (WGS) entry which is preliminary data.</text>
</comment>
<dbReference type="Proteomes" id="UP001576780">
    <property type="component" value="Unassembled WGS sequence"/>
</dbReference>
<feature type="region of interest" description="Disordered" evidence="1">
    <location>
        <begin position="51"/>
        <end position="78"/>
    </location>
</feature>
<dbReference type="EMBL" id="JBHFNT010000193">
    <property type="protein sequence ID" value="MFB2837015.1"/>
    <property type="molecule type" value="Genomic_DNA"/>
</dbReference>
<evidence type="ECO:0000313" key="3">
    <source>
        <dbReference type="Proteomes" id="UP001576780"/>
    </source>
</evidence>
<dbReference type="RefSeq" id="WP_413279376.1">
    <property type="nucleotide sequence ID" value="NZ_JBHFNT010000193.1"/>
</dbReference>
<evidence type="ECO:0000313" key="2">
    <source>
        <dbReference type="EMBL" id="MFB2837015.1"/>
    </source>
</evidence>
<organism evidence="2 3">
    <name type="scientific">Floridaenema evergladense BLCC-F167</name>
    <dbReference type="NCBI Taxonomy" id="3153639"/>
    <lineage>
        <taxon>Bacteria</taxon>
        <taxon>Bacillati</taxon>
        <taxon>Cyanobacteriota</taxon>
        <taxon>Cyanophyceae</taxon>
        <taxon>Oscillatoriophycideae</taxon>
        <taxon>Aerosakkonematales</taxon>
        <taxon>Aerosakkonemataceae</taxon>
        <taxon>Floridanema</taxon>
        <taxon>Floridanema evergladense</taxon>
    </lineage>
</organism>
<name>A0ABV4WPJ4_9CYAN</name>